<evidence type="ECO:0000313" key="8">
    <source>
        <dbReference type="EMBL" id="SDL55764.1"/>
    </source>
</evidence>
<accession>A0A1G9L1Q9</accession>
<organism evidence="8 9">
    <name type="scientific">Tessaracoccus oleiagri</name>
    <dbReference type="NCBI Taxonomy" id="686624"/>
    <lineage>
        <taxon>Bacteria</taxon>
        <taxon>Bacillati</taxon>
        <taxon>Actinomycetota</taxon>
        <taxon>Actinomycetes</taxon>
        <taxon>Propionibacteriales</taxon>
        <taxon>Propionibacteriaceae</taxon>
        <taxon>Tessaracoccus</taxon>
    </lineage>
</organism>
<evidence type="ECO:0000256" key="1">
    <source>
        <dbReference type="ARBA" id="ARBA00022741"/>
    </source>
</evidence>
<dbReference type="Proteomes" id="UP000199475">
    <property type="component" value="Unassembled WGS sequence"/>
</dbReference>
<evidence type="ECO:0000256" key="4">
    <source>
        <dbReference type="ARBA" id="ARBA00022840"/>
    </source>
</evidence>
<dbReference type="PROSITE" id="PS51192">
    <property type="entry name" value="HELICASE_ATP_BIND_1"/>
    <property type="match status" value="1"/>
</dbReference>
<feature type="region of interest" description="Disordered" evidence="5">
    <location>
        <begin position="470"/>
        <end position="497"/>
    </location>
</feature>
<keyword evidence="4" id="KW-0067">ATP-binding</keyword>
<dbReference type="SMART" id="SM00847">
    <property type="entry name" value="HA2"/>
    <property type="match status" value="1"/>
</dbReference>
<dbReference type="InterPro" id="IPR010225">
    <property type="entry name" value="HrpB"/>
</dbReference>
<dbReference type="PROSITE" id="PS00690">
    <property type="entry name" value="DEAH_ATP_HELICASE"/>
    <property type="match status" value="1"/>
</dbReference>
<feature type="compositionally biased region" description="Basic and acidic residues" evidence="5">
    <location>
        <begin position="476"/>
        <end position="486"/>
    </location>
</feature>
<dbReference type="InterPro" id="IPR027417">
    <property type="entry name" value="P-loop_NTPase"/>
</dbReference>
<dbReference type="SUPFAM" id="SSF52540">
    <property type="entry name" value="P-loop containing nucleoside triphosphate hydrolases"/>
    <property type="match status" value="1"/>
</dbReference>
<dbReference type="Pfam" id="PF00270">
    <property type="entry name" value="DEAD"/>
    <property type="match status" value="1"/>
</dbReference>
<dbReference type="PIRSF" id="PIRSF005496">
    <property type="entry name" value="ATP_hel_hrpB"/>
    <property type="match status" value="1"/>
</dbReference>
<name>A0A1G9L1Q9_9ACTN</name>
<dbReference type="Pfam" id="PF08482">
    <property type="entry name" value="HrpB_C"/>
    <property type="match status" value="1"/>
</dbReference>
<dbReference type="SMART" id="SM00490">
    <property type="entry name" value="HELICc"/>
    <property type="match status" value="1"/>
</dbReference>
<dbReference type="EMBL" id="FNGP01000003">
    <property type="protein sequence ID" value="SDL55764.1"/>
    <property type="molecule type" value="Genomic_DNA"/>
</dbReference>
<dbReference type="InterPro" id="IPR013689">
    <property type="entry name" value="RNA_helicase_ATP-dep_HrpB_C"/>
</dbReference>
<keyword evidence="9" id="KW-1185">Reference proteome</keyword>
<sequence>MRRGEFASLPLARHVSDLRRALAARRVVVQAPPGTGKTTVVPPVVADAVDGRVIVTQPRRIAARAAARRLAHLTGTRPGSPVGHTVRGESTATGATRVEFVTTGVLLRRLLRDPDLAGVGAVVLDEVHERHLDDDLALAMVAELAQLRDDLAVVAMSATLDARRWASLLGGAEVVAAESVLHPLEIRWAPHAGPATDHRGTSLRFLDHVADLTRRAVREHPDRSALVFVPGAWEVDRLVAGLADLGRPVLPLHGRLDPRRQDAALDDAAGPRVVVATAVAESSLTVPGVRIVIDSCLSREPRFDQNRGVSGLVTVRSSQASATQRAGRAARLGPGLAVRCLSADDWAGMAPDSTPEVMHADLTGALLTLAAWGSPRGDGMGLPTPLPQAAVDRAEAELQSLGLVEDVGRITDEGRRVAAIPAEPRLAAALLAGAPRVGSRRAAEIVAFLSDDTRAGDDLAHELASLRRASTPQARRWRDEATRLERQAPASPPTTVPDDAAVAWLVASARPGWISRRRADRTYTSASGTGFVLPPGSRLAGEWLAVWDSQRSASGPESQVRAAVAIDEAAAMEAGAHLLQEVVDTRWEDGRVRARATRRLGAITLTATPVRPDRGQAERALREALLMDGVGAVLGWSDEAARLRRRLAVLRRSLGEPWPDVGETALAARLDEWLAPEIAAVAGGAKVPDLATPLRRLLPWQEAGRLDELAPERITVPTGSAVRLDYPEVGSDAPVVLAVKLQECFGWTATPTICAGRERLLLHLLSPAGRPLAVTADLASFWAGAYAAVRAENRGRYPKHPWPEDPLTARPMRGTTRSGR</sequence>
<evidence type="ECO:0000256" key="3">
    <source>
        <dbReference type="ARBA" id="ARBA00022806"/>
    </source>
</evidence>
<dbReference type="GO" id="GO:0004386">
    <property type="term" value="F:helicase activity"/>
    <property type="evidence" value="ECO:0007669"/>
    <property type="project" value="UniProtKB-KW"/>
</dbReference>
<keyword evidence="1" id="KW-0547">Nucleotide-binding</keyword>
<keyword evidence="3 8" id="KW-0347">Helicase</keyword>
<dbReference type="GO" id="GO:0003676">
    <property type="term" value="F:nucleic acid binding"/>
    <property type="evidence" value="ECO:0007669"/>
    <property type="project" value="InterPro"/>
</dbReference>
<dbReference type="CDD" id="cd18791">
    <property type="entry name" value="SF2_C_RHA"/>
    <property type="match status" value="1"/>
</dbReference>
<dbReference type="GO" id="GO:0005524">
    <property type="term" value="F:ATP binding"/>
    <property type="evidence" value="ECO:0007669"/>
    <property type="project" value="UniProtKB-KW"/>
</dbReference>
<reference evidence="8 9" key="1">
    <citation type="submission" date="2016-10" db="EMBL/GenBank/DDBJ databases">
        <authorList>
            <person name="de Groot N.N."/>
        </authorList>
    </citation>
    <scope>NUCLEOTIDE SEQUENCE [LARGE SCALE GENOMIC DNA]</scope>
    <source>
        <strain evidence="8 9">CGMCC 1.9159</strain>
    </source>
</reference>
<dbReference type="InterPro" id="IPR007502">
    <property type="entry name" value="Helicase-assoc_dom"/>
</dbReference>
<evidence type="ECO:0000259" key="6">
    <source>
        <dbReference type="PROSITE" id="PS51192"/>
    </source>
</evidence>
<dbReference type="AlphaFoldDB" id="A0A1G9L1Q9"/>
<keyword evidence="2" id="KW-0378">Hydrolase</keyword>
<dbReference type="GO" id="GO:0016787">
    <property type="term" value="F:hydrolase activity"/>
    <property type="evidence" value="ECO:0007669"/>
    <property type="project" value="UniProtKB-KW"/>
</dbReference>
<dbReference type="PANTHER" id="PTHR43519">
    <property type="entry name" value="ATP-DEPENDENT RNA HELICASE HRPB"/>
    <property type="match status" value="1"/>
</dbReference>
<evidence type="ECO:0000259" key="7">
    <source>
        <dbReference type="PROSITE" id="PS51194"/>
    </source>
</evidence>
<dbReference type="InterPro" id="IPR001650">
    <property type="entry name" value="Helicase_C-like"/>
</dbReference>
<feature type="domain" description="Helicase C-terminal" evidence="7">
    <location>
        <begin position="204"/>
        <end position="373"/>
    </location>
</feature>
<dbReference type="SMART" id="SM00487">
    <property type="entry name" value="DEXDc"/>
    <property type="match status" value="1"/>
</dbReference>
<dbReference type="STRING" id="686624.SAMN04488242_1942"/>
<dbReference type="PANTHER" id="PTHR43519:SF1">
    <property type="entry name" value="ATP-DEPENDENT RNA HELICASE HRPB"/>
    <property type="match status" value="1"/>
</dbReference>
<dbReference type="InterPro" id="IPR014001">
    <property type="entry name" value="Helicase_ATP-bd"/>
</dbReference>
<dbReference type="Gene3D" id="3.40.50.300">
    <property type="entry name" value="P-loop containing nucleotide triphosphate hydrolases"/>
    <property type="match status" value="2"/>
</dbReference>
<dbReference type="Gene3D" id="1.20.120.1080">
    <property type="match status" value="1"/>
</dbReference>
<dbReference type="RefSeq" id="WP_093251899.1">
    <property type="nucleotide sequence ID" value="NZ_FNGP01000003.1"/>
</dbReference>
<dbReference type="OrthoDB" id="9805617at2"/>
<evidence type="ECO:0000256" key="2">
    <source>
        <dbReference type="ARBA" id="ARBA00022801"/>
    </source>
</evidence>
<protein>
    <submittedName>
        <fullName evidence="8">ATP-dependent helicase HrpB</fullName>
    </submittedName>
</protein>
<evidence type="ECO:0000313" key="9">
    <source>
        <dbReference type="Proteomes" id="UP000199475"/>
    </source>
</evidence>
<dbReference type="NCBIfam" id="TIGR01970">
    <property type="entry name" value="DEAH_box_HrpB"/>
    <property type="match status" value="1"/>
</dbReference>
<proteinExistence type="predicted"/>
<evidence type="ECO:0000256" key="5">
    <source>
        <dbReference type="SAM" id="MobiDB-lite"/>
    </source>
</evidence>
<dbReference type="InterPro" id="IPR011545">
    <property type="entry name" value="DEAD/DEAH_box_helicase_dom"/>
</dbReference>
<gene>
    <name evidence="8" type="ORF">SAMN04488242_1942</name>
</gene>
<dbReference type="Pfam" id="PF00271">
    <property type="entry name" value="Helicase_C"/>
    <property type="match status" value="1"/>
</dbReference>
<dbReference type="InterPro" id="IPR002464">
    <property type="entry name" value="DNA/RNA_helicase_DEAH_CS"/>
</dbReference>
<feature type="domain" description="Helicase ATP-binding" evidence="6">
    <location>
        <begin position="18"/>
        <end position="178"/>
    </location>
</feature>
<dbReference type="PROSITE" id="PS51194">
    <property type="entry name" value="HELICASE_CTER"/>
    <property type="match status" value="1"/>
</dbReference>
<feature type="region of interest" description="Disordered" evidence="5">
    <location>
        <begin position="795"/>
        <end position="820"/>
    </location>
</feature>